<sequence length="275" mass="30848">MKKVKPIIPVSICEEILRGDDVRARRFTTPKSVVLKRKGPRSPFLSLTSPRRYISSPFKQSALAKKSRKSLFSDHVATNDAKRTDVDLVEYECADNSDINVIWAAAVHSLKTKGYDNSQLKFLRLVGQNKFPLNNVVLALFGNAVHWFSFERTNEMRYSKESKMFWRLGYILFEGRFLHFMGGNNNQGQIVLGSGSSGHLNPLVSDKNYAVPHENILCSFGPYNLNHVSNVFSPGVLHVMIYTLGKNLGGTSCCLAFDGKNLSKDSHILVATWTC</sequence>
<evidence type="ECO:0000313" key="1">
    <source>
        <dbReference type="EMBL" id="KAH3737207.1"/>
    </source>
</evidence>
<reference evidence="1" key="1">
    <citation type="journal article" date="2019" name="bioRxiv">
        <title>The Genome of the Zebra Mussel, Dreissena polymorpha: A Resource for Invasive Species Research.</title>
        <authorList>
            <person name="McCartney M.A."/>
            <person name="Auch B."/>
            <person name="Kono T."/>
            <person name="Mallez S."/>
            <person name="Zhang Y."/>
            <person name="Obille A."/>
            <person name="Becker A."/>
            <person name="Abrahante J.E."/>
            <person name="Garbe J."/>
            <person name="Badalamenti J.P."/>
            <person name="Herman A."/>
            <person name="Mangelson H."/>
            <person name="Liachko I."/>
            <person name="Sullivan S."/>
            <person name="Sone E.D."/>
            <person name="Koren S."/>
            <person name="Silverstein K.A.T."/>
            <person name="Beckman K.B."/>
            <person name="Gohl D.M."/>
        </authorList>
    </citation>
    <scope>NUCLEOTIDE SEQUENCE</scope>
    <source>
        <strain evidence="1">Duluth1</strain>
        <tissue evidence="1">Whole animal</tissue>
    </source>
</reference>
<gene>
    <name evidence="1" type="ORF">DPMN_043789</name>
</gene>
<dbReference type="EMBL" id="JAIWYP010000011">
    <property type="protein sequence ID" value="KAH3737207.1"/>
    <property type="molecule type" value="Genomic_DNA"/>
</dbReference>
<accession>A0A9D4D1S4</accession>
<protein>
    <submittedName>
        <fullName evidence="1">Uncharacterized protein</fullName>
    </submittedName>
</protein>
<comment type="caution">
    <text evidence="1">The sequence shown here is derived from an EMBL/GenBank/DDBJ whole genome shotgun (WGS) entry which is preliminary data.</text>
</comment>
<proteinExistence type="predicted"/>
<reference evidence="1" key="2">
    <citation type="submission" date="2020-11" db="EMBL/GenBank/DDBJ databases">
        <authorList>
            <person name="McCartney M.A."/>
            <person name="Auch B."/>
            <person name="Kono T."/>
            <person name="Mallez S."/>
            <person name="Becker A."/>
            <person name="Gohl D.M."/>
            <person name="Silverstein K.A.T."/>
            <person name="Koren S."/>
            <person name="Bechman K.B."/>
            <person name="Herman A."/>
            <person name="Abrahante J.E."/>
            <person name="Garbe J."/>
        </authorList>
    </citation>
    <scope>NUCLEOTIDE SEQUENCE</scope>
    <source>
        <strain evidence="1">Duluth1</strain>
        <tissue evidence="1">Whole animal</tissue>
    </source>
</reference>
<organism evidence="1 2">
    <name type="scientific">Dreissena polymorpha</name>
    <name type="common">Zebra mussel</name>
    <name type="synonym">Mytilus polymorpha</name>
    <dbReference type="NCBI Taxonomy" id="45954"/>
    <lineage>
        <taxon>Eukaryota</taxon>
        <taxon>Metazoa</taxon>
        <taxon>Spiralia</taxon>
        <taxon>Lophotrochozoa</taxon>
        <taxon>Mollusca</taxon>
        <taxon>Bivalvia</taxon>
        <taxon>Autobranchia</taxon>
        <taxon>Heteroconchia</taxon>
        <taxon>Euheterodonta</taxon>
        <taxon>Imparidentia</taxon>
        <taxon>Neoheterodontei</taxon>
        <taxon>Myida</taxon>
        <taxon>Dreissenoidea</taxon>
        <taxon>Dreissenidae</taxon>
        <taxon>Dreissena</taxon>
    </lineage>
</organism>
<evidence type="ECO:0000313" key="2">
    <source>
        <dbReference type="Proteomes" id="UP000828390"/>
    </source>
</evidence>
<keyword evidence="2" id="KW-1185">Reference proteome</keyword>
<dbReference type="Proteomes" id="UP000828390">
    <property type="component" value="Unassembled WGS sequence"/>
</dbReference>
<name>A0A9D4D1S4_DREPO</name>
<dbReference type="AlphaFoldDB" id="A0A9D4D1S4"/>